<gene>
    <name evidence="9" type="ORF">Nepgr_013085</name>
</gene>
<keyword evidence="10" id="KW-1185">Reference proteome</keyword>
<comment type="caution">
    <text evidence="9">The sequence shown here is derived from an EMBL/GenBank/DDBJ whole genome shotgun (WGS) entry which is preliminary data.</text>
</comment>
<dbReference type="Pfam" id="PF23262">
    <property type="entry name" value="NFD4_C"/>
    <property type="match status" value="1"/>
</dbReference>
<evidence type="ECO:0000259" key="8">
    <source>
        <dbReference type="Pfam" id="PF23262"/>
    </source>
</evidence>
<dbReference type="GO" id="GO:0016020">
    <property type="term" value="C:membrane"/>
    <property type="evidence" value="ECO:0007669"/>
    <property type="project" value="UniProtKB-SubCell"/>
</dbReference>
<evidence type="ECO:0000313" key="9">
    <source>
        <dbReference type="EMBL" id="GMH11244.1"/>
    </source>
</evidence>
<dbReference type="PANTHER" id="PTHR21576:SF110">
    <property type="entry name" value="PROTEIN NUCLEAR FUSION DEFECTIVE 4-LIKE"/>
    <property type="match status" value="1"/>
</dbReference>
<dbReference type="EMBL" id="BSYO01000011">
    <property type="protein sequence ID" value="GMH11244.1"/>
    <property type="molecule type" value="Genomic_DNA"/>
</dbReference>
<comment type="subcellular location">
    <subcellularLocation>
        <location evidence="1">Membrane</location>
        <topology evidence="1">Multi-pass membrane protein</topology>
    </subcellularLocation>
</comment>
<proteinExistence type="predicted"/>
<dbReference type="Pfam" id="PF06813">
    <property type="entry name" value="Nodulin-like"/>
    <property type="match status" value="1"/>
</dbReference>
<feature type="transmembrane region" description="Helical" evidence="6">
    <location>
        <begin position="341"/>
        <end position="359"/>
    </location>
</feature>
<keyword evidence="3 6" id="KW-1133">Transmembrane helix</keyword>
<feature type="transmembrane region" description="Helical" evidence="6">
    <location>
        <begin position="245"/>
        <end position="269"/>
    </location>
</feature>
<evidence type="ECO:0000256" key="3">
    <source>
        <dbReference type="ARBA" id="ARBA00022989"/>
    </source>
</evidence>
<feature type="domain" description="NFD4 C-terminal" evidence="8">
    <location>
        <begin position="340"/>
        <end position="551"/>
    </location>
</feature>
<evidence type="ECO:0000256" key="2">
    <source>
        <dbReference type="ARBA" id="ARBA00022692"/>
    </source>
</evidence>
<dbReference type="Gene3D" id="1.20.1250.20">
    <property type="entry name" value="MFS general substrate transporter like domains"/>
    <property type="match status" value="1"/>
</dbReference>
<feature type="transmembrane region" description="Helical" evidence="6">
    <location>
        <begin position="60"/>
        <end position="82"/>
    </location>
</feature>
<reference evidence="9" key="1">
    <citation type="submission" date="2023-05" db="EMBL/GenBank/DDBJ databases">
        <title>Nepenthes gracilis genome sequencing.</title>
        <authorList>
            <person name="Fukushima K."/>
        </authorList>
    </citation>
    <scope>NUCLEOTIDE SEQUENCE</scope>
    <source>
        <strain evidence="9">SING2019-196</strain>
    </source>
</reference>
<dbReference type="InterPro" id="IPR010658">
    <property type="entry name" value="Nodulin-like"/>
</dbReference>
<keyword evidence="4 6" id="KW-0472">Membrane</keyword>
<feature type="region of interest" description="Disordered" evidence="5">
    <location>
        <begin position="565"/>
        <end position="588"/>
    </location>
</feature>
<keyword evidence="2 6" id="KW-0812">Transmembrane</keyword>
<dbReference type="PANTHER" id="PTHR21576">
    <property type="entry name" value="UNCHARACTERIZED NODULIN-LIKE PROTEIN"/>
    <property type="match status" value="1"/>
</dbReference>
<evidence type="ECO:0000256" key="5">
    <source>
        <dbReference type="SAM" id="MobiDB-lite"/>
    </source>
</evidence>
<evidence type="ECO:0000256" key="4">
    <source>
        <dbReference type="ARBA" id="ARBA00023136"/>
    </source>
</evidence>
<evidence type="ECO:0000259" key="7">
    <source>
        <dbReference type="Pfam" id="PF06813"/>
    </source>
</evidence>
<dbReference type="InterPro" id="IPR036259">
    <property type="entry name" value="MFS_trans_sf"/>
</dbReference>
<evidence type="ECO:0000313" key="10">
    <source>
        <dbReference type="Proteomes" id="UP001279734"/>
    </source>
</evidence>
<evidence type="ECO:0008006" key="11">
    <source>
        <dbReference type="Google" id="ProtNLM"/>
    </source>
</evidence>
<dbReference type="Proteomes" id="UP001279734">
    <property type="component" value="Unassembled WGS sequence"/>
</dbReference>
<feature type="transmembrane region" description="Helical" evidence="6">
    <location>
        <begin position="219"/>
        <end position="239"/>
    </location>
</feature>
<feature type="transmembrane region" description="Helical" evidence="6">
    <location>
        <begin position="88"/>
        <end position="110"/>
    </location>
</feature>
<evidence type="ECO:0000256" key="6">
    <source>
        <dbReference type="SAM" id="Phobius"/>
    </source>
</evidence>
<dbReference type="SUPFAM" id="SSF103473">
    <property type="entry name" value="MFS general substrate transporter"/>
    <property type="match status" value="1"/>
</dbReference>
<feature type="transmembrane region" description="Helical" evidence="6">
    <location>
        <begin position="410"/>
        <end position="429"/>
    </location>
</feature>
<accession>A0AAD3SIE4</accession>
<sequence length="588" mass="64831">MPETATMAGRSCSGSFLVQLIWGRWFMMFSAFLIMAGAGATYLFGVYSKQIKATLGYDQSTLNLIGTFKDLGANVGVLSGLIAEVTPIWFVLLIGSLMNFGGYFMIWLTVTEKIPKPTVWQMCLYICIGANSQNFANTGSLVTCVKNFPEGRGMMLGLLKGYVGLSGAVFTQLYHAIYGDDAKSLILLIAWLPAGLSIIFIFTMRIMQVSKHSREIKVFYHYLCISVALALTAMALTVAQRTVSFSHAAYIGSATLVCFWLFLPLIIAIREEYADWKLRKQSQNHPSSIVIHKITQPGKKQGTAKEDLSENERVSCWANICDKPDRGEDYTILQALLSTDMLILFLATFCGLGCSLTAVDNLGQIGESLGYPTKTISTFVSLVSIWNYFGRVFAGFVSEIILLNYKIPRPLIMSLALFLSAIGDLLIAFPLPGSVYVSSLLIGFAFGAQLTLLFTIISELFGLKYYSTLFNCGQLASPLGSYILNVQIVGRLYDREAMKQLAHKGMSRSMVKDLTCIGNRCFRSSFAILAGTNIFGAFVTLILVARTREFYRGDIYKRFRQQKAENQGEMAVIPKESKEGGTSGDQGS</sequence>
<feature type="transmembrane region" description="Helical" evidence="6">
    <location>
        <begin position="379"/>
        <end position="403"/>
    </location>
</feature>
<feature type="domain" description="Nodulin-like" evidence="7">
    <location>
        <begin position="24"/>
        <end position="269"/>
    </location>
</feature>
<dbReference type="AlphaFoldDB" id="A0AAD3SIE4"/>
<dbReference type="CDD" id="cd17354">
    <property type="entry name" value="MFS_Mch1p_like"/>
    <property type="match status" value="1"/>
</dbReference>
<evidence type="ECO:0000256" key="1">
    <source>
        <dbReference type="ARBA" id="ARBA00004141"/>
    </source>
</evidence>
<feature type="transmembrane region" description="Helical" evidence="6">
    <location>
        <begin position="184"/>
        <end position="207"/>
    </location>
</feature>
<organism evidence="9 10">
    <name type="scientific">Nepenthes gracilis</name>
    <name type="common">Slender pitcher plant</name>
    <dbReference type="NCBI Taxonomy" id="150966"/>
    <lineage>
        <taxon>Eukaryota</taxon>
        <taxon>Viridiplantae</taxon>
        <taxon>Streptophyta</taxon>
        <taxon>Embryophyta</taxon>
        <taxon>Tracheophyta</taxon>
        <taxon>Spermatophyta</taxon>
        <taxon>Magnoliopsida</taxon>
        <taxon>eudicotyledons</taxon>
        <taxon>Gunneridae</taxon>
        <taxon>Pentapetalae</taxon>
        <taxon>Caryophyllales</taxon>
        <taxon>Nepenthaceae</taxon>
        <taxon>Nepenthes</taxon>
    </lineage>
</organism>
<feature type="transmembrane region" description="Helical" evidence="6">
    <location>
        <begin position="156"/>
        <end position="178"/>
    </location>
</feature>
<feature type="transmembrane region" description="Helical" evidence="6">
    <location>
        <begin position="25"/>
        <end position="48"/>
    </location>
</feature>
<feature type="transmembrane region" description="Helical" evidence="6">
    <location>
        <begin position="526"/>
        <end position="545"/>
    </location>
</feature>
<feature type="transmembrane region" description="Helical" evidence="6">
    <location>
        <begin position="435"/>
        <end position="457"/>
    </location>
</feature>
<dbReference type="InterPro" id="IPR056555">
    <property type="entry name" value="NFD4_C"/>
</dbReference>
<name>A0AAD3SIE4_NEPGR</name>
<protein>
    <recommendedName>
        <fullName evidence="11">Nodulin-like domain-containing protein</fullName>
    </recommendedName>
</protein>